<evidence type="ECO:0000256" key="4">
    <source>
        <dbReference type="SAM" id="MobiDB-lite"/>
    </source>
</evidence>
<keyword evidence="1 3" id="KW-0853">WD repeat</keyword>
<feature type="repeat" description="WD" evidence="3">
    <location>
        <begin position="739"/>
        <end position="763"/>
    </location>
</feature>
<name>A0ABV8IYM8_9ACTN</name>
<keyword evidence="2" id="KW-0677">Repeat</keyword>
<gene>
    <name evidence="6" type="ORF">ACFO0C_29300</name>
</gene>
<dbReference type="Gene3D" id="3.40.50.10140">
    <property type="entry name" value="Toll/interleukin-1 receptor homology (TIR) domain"/>
    <property type="match status" value="1"/>
</dbReference>
<dbReference type="SMART" id="SM00255">
    <property type="entry name" value="TIR"/>
    <property type="match status" value="1"/>
</dbReference>
<accession>A0ABV8IYM8</accession>
<sequence length="1163" mass="125525">MSFNGFISYSHAADGKLAPAVQRGLHRLAKPWHRRRALWIFRDQTGLSVTPGLWSSIQKALDGSEWFVLLASPAAARSPWVNREIEYWIATKPADRILPVVTDGEWRWDARLGDLSADSTAVPDALRGVFAEEPLFLDLRWVHDDQRLNLRDIRFRDAIAELAAPMHGVSKDELESEDLRHHRQSRRLRRMAVAAVALLTAVASGTAVLADHNADRATAAAVEAQRQQQDASHQRGEAERYAEEAGRQKKNAQTQEARAHAATEERLQQEKRARELQASAQQAAAEARRQEKAARRQQELAARSQSLARQQEAVAREQRELAQQAARETASQRIIAEQQQRLAEEAAAETERQRNNAQQQQRMAEEAAAEADRQKAIAEQNERMAGEAAAEADRQKALAEQNERKAGEAAAEADRQKVIAEQNERKAGEAAAEADRQKILAEQNERKAGEAAAEARRQEANAEEQKKITAGRRLINQAKATMDNDPVTALRLGIAAQRIQPGTEARTELAGIVSSVRRAGTMNDAWYAAHGPGDVVAVVESEFNAALWSVADRADPVRLAPLDGFLFTSQPVFSPDGKLLAIAGDYALVPHLFDVSDPAHPKRVGTVPSELSKWNTFSPDGTMLGTVDYYGVWSLWDVTDPARPTMLTQQTGGYPAPLAFSPDSRSVVTAGAPGTVWDITDRTRPQRVATLPGSWARAVANPVRPLLATSDKEGTLAFWNLADPAKPQRGATTSVRAHSMAFSPDGRTMASGDDAGMTRLWDLTDTPVPMIELNDQGGSPRSMSFSQDSRILSVVGSLRTLSLWNAAAHGEPTGVGQADGTTGQTVTAALTPDGRRLTTVHADGTATIWDVSDRTHPVARGTVRIRDGGISMAAVSPTGDVIAASGMTYGERITFTDVKDPGAPKPLGWIPGWDLDSRMTFSPDGRTLAIDIGAYTVMLWDVTDPSDPGPVTILDGVDWVDAIAFSPDGRTVAVGEGRSVVLWDLTDRGNPVRGATLKGHADAVLAAAFSPDGRTLVTGSADRTAAVWTLTGRPRRQAILTGTKAAVWSVAFGPDGRTLMTGSKDGAVAFWDVGEPSGPIRMASMRRAALGSKILLPHPDGRTLTADGGESGVRRAALWDYTALTALRDEPAAAACVAAGGGFTADEWDAYIPEMAYQPTCPA</sequence>
<dbReference type="PROSITE" id="PS50082">
    <property type="entry name" value="WD_REPEATS_2"/>
    <property type="match status" value="4"/>
</dbReference>
<comment type="caution">
    <text evidence="6">The sequence shown here is derived from an EMBL/GenBank/DDBJ whole genome shotgun (WGS) entry which is preliminary data.</text>
</comment>
<dbReference type="Pfam" id="PF13676">
    <property type="entry name" value="TIR_2"/>
    <property type="match status" value="1"/>
</dbReference>
<dbReference type="EMBL" id="JBHSBL010000020">
    <property type="protein sequence ID" value="MFC4069049.1"/>
    <property type="molecule type" value="Genomic_DNA"/>
</dbReference>
<dbReference type="SMART" id="SM00320">
    <property type="entry name" value="WD40"/>
    <property type="match status" value="8"/>
</dbReference>
<evidence type="ECO:0000313" key="6">
    <source>
        <dbReference type="EMBL" id="MFC4069049.1"/>
    </source>
</evidence>
<feature type="compositionally biased region" description="Basic and acidic residues" evidence="4">
    <location>
        <begin position="286"/>
        <end position="298"/>
    </location>
</feature>
<reference evidence="7" key="1">
    <citation type="journal article" date="2019" name="Int. J. Syst. Evol. Microbiol.">
        <title>The Global Catalogue of Microorganisms (GCM) 10K type strain sequencing project: providing services to taxonomists for standard genome sequencing and annotation.</title>
        <authorList>
            <consortium name="The Broad Institute Genomics Platform"/>
            <consortium name="The Broad Institute Genome Sequencing Center for Infectious Disease"/>
            <person name="Wu L."/>
            <person name="Ma J."/>
        </authorList>
    </citation>
    <scope>NUCLEOTIDE SEQUENCE [LARGE SCALE GENOMIC DNA]</scope>
    <source>
        <strain evidence="7">TBRC 5832</strain>
    </source>
</reference>
<feature type="compositionally biased region" description="Basic and acidic residues" evidence="4">
    <location>
        <begin position="257"/>
        <end position="275"/>
    </location>
</feature>
<feature type="domain" description="TIR" evidence="5">
    <location>
        <begin position="2"/>
        <end position="165"/>
    </location>
</feature>
<dbReference type="InterPro" id="IPR035897">
    <property type="entry name" value="Toll_tir_struct_dom_sf"/>
</dbReference>
<dbReference type="Gene3D" id="2.130.10.10">
    <property type="entry name" value="YVTN repeat-like/Quinoprotein amine dehydrogenase"/>
    <property type="match status" value="3"/>
</dbReference>
<feature type="region of interest" description="Disordered" evidence="4">
    <location>
        <begin position="341"/>
        <end position="416"/>
    </location>
</feature>
<dbReference type="InterPro" id="IPR015943">
    <property type="entry name" value="WD40/YVTN_repeat-like_dom_sf"/>
</dbReference>
<feature type="repeat" description="WD" evidence="3">
    <location>
        <begin position="997"/>
        <end position="1030"/>
    </location>
</feature>
<proteinExistence type="predicted"/>
<dbReference type="PROSITE" id="PS00678">
    <property type="entry name" value="WD_REPEATS_1"/>
    <property type="match status" value="2"/>
</dbReference>
<dbReference type="InterPro" id="IPR001680">
    <property type="entry name" value="WD40_rpt"/>
</dbReference>
<dbReference type="InterPro" id="IPR000157">
    <property type="entry name" value="TIR_dom"/>
</dbReference>
<feature type="repeat" description="WD" evidence="3">
    <location>
        <begin position="818"/>
        <end position="859"/>
    </location>
</feature>
<dbReference type="RefSeq" id="WP_378069949.1">
    <property type="nucleotide sequence ID" value="NZ_JBHSBL010000020.1"/>
</dbReference>
<evidence type="ECO:0000259" key="5">
    <source>
        <dbReference type="SMART" id="SM00255"/>
    </source>
</evidence>
<feature type="region of interest" description="Disordered" evidence="4">
    <location>
        <begin position="219"/>
        <end position="304"/>
    </location>
</feature>
<dbReference type="Proteomes" id="UP001595867">
    <property type="component" value="Unassembled WGS sequence"/>
</dbReference>
<evidence type="ECO:0000256" key="1">
    <source>
        <dbReference type="ARBA" id="ARBA00022574"/>
    </source>
</evidence>
<dbReference type="InterPro" id="IPR011044">
    <property type="entry name" value="Quino_amine_DH_bsu"/>
</dbReference>
<dbReference type="InterPro" id="IPR036322">
    <property type="entry name" value="WD40_repeat_dom_sf"/>
</dbReference>
<dbReference type="CDD" id="cd00200">
    <property type="entry name" value="WD40"/>
    <property type="match status" value="1"/>
</dbReference>
<organism evidence="6 7">
    <name type="scientific">Actinoplanes subglobosus</name>
    <dbReference type="NCBI Taxonomy" id="1547892"/>
    <lineage>
        <taxon>Bacteria</taxon>
        <taxon>Bacillati</taxon>
        <taxon>Actinomycetota</taxon>
        <taxon>Actinomycetes</taxon>
        <taxon>Micromonosporales</taxon>
        <taxon>Micromonosporaceae</taxon>
        <taxon>Actinoplanes</taxon>
    </lineage>
</organism>
<dbReference type="PANTHER" id="PTHR22847:SF637">
    <property type="entry name" value="WD REPEAT DOMAIN 5B"/>
    <property type="match status" value="1"/>
</dbReference>
<feature type="compositionally biased region" description="Basic and acidic residues" evidence="4">
    <location>
        <begin position="232"/>
        <end position="247"/>
    </location>
</feature>
<protein>
    <submittedName>
        <fullName evidence="6">TIR domain-containing protein</fullName>
    </submittedName>
</protein>
<dbReference type="PANTHER" id="PTHR22847">
    <property type="entry name" value="WD40 REPEAT PROTEIN"/>
    <property type="match status" value="1"/>
</dbReference>
<evidence type="ECO:0000256" key="3">
    <source>
        <dbReference type="PROSITE-ProRule" id="PRU00221"/>
    </source>
</evidence>
<dbReference type="PROSITE" id="PS50294">
    <property type="entry name" value="WD_REPEATS_REGION"/>
    <property type="match status" value="2"/>
</dbReference>
<dbReference type="InterPro" id="IPR019775">
    <property type="entry name" value="WD40_repeat_CS"/>
</dbReference>
<feature type="compositionally biased region" description="Basic and acidic residues" evidence="4">
    <location>
        <begin position="370"/>
        <end position="416"/>
    </location>
</feature>
<feature type="compositionally biased region" description="Low complexity" evidence="4">
    <location>
        <begin position="276"/>
        <end position="285"/>
    </location>
</feature>
<dbReference type="SUPFAM" id="SSF52200">
    <property type="entry name" value="Toll/Interleukin receptor TIR domain"/>
    <property type="match status" value="1"/>
</dbReference>
<evidence type="ECO:0000256" key="2">
    <source>
        <dbReference type="ARBA" id="ARBA00022737"/>
    </source>
</evidence>
<evidence type="ECO:0000313" key="7">
    <source>
        <dbReference type="Proteomes" id="UP001595867"/>
    </source>
</evidence>
<dbReference type="SUPFAM" id="SSF50978">
    <property type="entry name" value="WD40 repeat-like"/>
    <property type="match status" value="1"/>
</dbReference>
<keyword evidence="7" id="KW-1185">Reference proteome</keyword>
<dbReference type="SUPFAM" id="SSF63829">
    <property type="entry name" value="Calcium-dependent phosphotriesterase"/>
    <property type="match status" value="1"/>
</dbReference>
<dbReference type="Pfam" id="PF00400">
    <property type="entry name" value="WD40"/>
    <property type="match status" value="4"/>
</dbReference>
<feature type="repeat" description="WD" evidence="3">
    <location>
        <begin position="1040"/>
        <end position="1073"/>
    </location>
</feature>
<feature type="region of interest" description="Disordered" evidence="4">
    <location>
        <begin position="445"/>
        <end position="465"/>
    </location>
</feature>
<dbReference type="SUPFAM" id="SSF50969">
    <property type="entry name" value="YVTN repeat-like/Quinoprotein amine dehydrogenase"/>
    <property type="match status" value="1"/>
</dbReference>